<protein>
    <recommendedName>
        <fullName evidence="1">DUF6079 domain-containing protein</fullName>
    </recommendedName>
</protein>
<gene>
    <name evidence="2" type="ORF">AUJ95_08880</name>
</gene>
<evidence type="ECO:0000313" key="2">
    <source>
        <dbReference type="EMBL" id="OIP36991.1"/>
    </source>
</evidence>
<evidence type="ECO:0000259" key="1">
    <source>
        <dbReference type="Pfam" id="PF19557"/>
    </source>
</evidence>
<sequence>MRIAVKLQIFVANSVHLSYNNKMKIQDLIHVPSIKTVIQLVCAEDTDQQQLMETLNTFVITEETSHSLKVVLQSILEGNGCGMFLQGHYGTGKSHFLSFLSILLEYDWAWDEVDEVCFEGVRQLREKKYLVTKIPLQHYSAAHTLEDIVFGGVERQFNRAKSQHRKEEQRVLIARASKLLDNFNHYILPRHSDFLVSFGLRDDQWQEMTCQNPDKSCQIVLKYLEAMETSPLRLEYNRDDAFKKIEQYRKDYGYDGLVLILDELSEFLRAKSTPCWF</sequence>
<proteinExistence type="predicted"/>
<dbReference type="Pfam" id="PF19557">
    <property type="entry name" value="DUF6079_1st"/>
    <property type="match status" value="1"/>
</dbReference>
<feature type="domain" description="DUF6079" evidence="1">
    <location>
        <begin position="51"/>
        <end position="159"/>
    </location>
</feature>
<name>A0A1J5DZ95_9BACT</name>
<organism evidence="2 3">
    <name type="scientific">Candidatus Desantisbacteria bacterium CG2_30_40_21</name>
    <dbReference type="NCBI Taxonomy" id="1817895"/>
    <lineage>
        <taxon>Bacteria</taxon>
        <taxon>Candidatus Desantisiibacteriota</taxon>
    </lineage>
</organism>
<dbReference type="InterPro" id="IPR045725">
    <property type="entry name" value="DUF6079_N"/>
</dbReference>
<dbReference type="STRING" id="1817895.AUJ95_08880"/>
<reference evidence="2 3" key="1">
    <citation type="journal article" date="2016" name="Environ. Microbiol.">
        <title>Genomic resolution of a cold subsurface aquifer community provides metabolic insights for novel microbes adapted to high CO concentrations.</title>
        <authorList>
            <person name="Probst A.J."/>
            <person name="Castelle C.J."/>
            <person name="Singh A."/>
            <person name="Brown C.T."/>
            <person name="Anantharaman K."/>
            <person name="Sharon I."/>
            <person name="Hug L.A."/>
            <person name="Burstein D."/>
            <person name="Emerson J.B."/>
            <person name="Thomas B.C."/>
            <person name="Banfield J.F."/>
        </authorList>
    </citation>
    <scope>NUCLEOTIDE SEQUENCE [LARGE SCALE GENOMIC DNA]</scope>
    <source>
        <strain evidence="2">CG2_30_40_21</strain>
    </source>
</reference>
<dbReference type="EMBL" id="MNYI01000228">
    <property type="protein sequence ID" value="OIP36991.1"/>
    <property type="molecule type" value="Genomic_DNA"/>
</dbReference>
<evidence type="ECO:0000313" key="3">
    <source>
        <dbReference type="Proteomes" id="UP000183085"/>
    </source>
</evidence>
<accession>A0A1J5DZ95</accession>
<dbReference type="AlphaFoldDB" id="A0A1J5DZ95"/>
<comment type="caution">
    <text evidence="2">The sequence shown here is derived from an EMBL/GenBank/DDBJ whole genome shotgun (WGS) entry which is preliminary data.</text>
</comment>
<dbReference type="Proteomes" id="UP000183085">
    <property type="component" value="Unassembled WGS sequence"/>
</dbReference>